<dbReference type="AlphaFoldDB" id="A0A1G8X129"/>
<evidence type="ECO:0000313" key="2">
    <source>
        <dbReference type="Proteomes" id="UP000199382"/>
    </source>
</evidence>
<dbReference type="STRING" id="571298.SAMN04488026_102535"/>
<dbReference type="Pfam" id="PF07845">
    <property type="entry name" value="DUF1636"/>
    <property type="match status" value="1"/>
</dbReference>
<accession>A0A1G8X129</accession>
<reference evidence="1 2" key="1">
    <citation type="submission" date="2016-10" db="EMBL/GenBank/DDBJ databases">
        <authorList>
            <person name="de Groot N.N."/>
        </authorList>
    </citation>
    <scope>NUCLEOTIDE SEQUENCE [LARGE SCALE GENOMIC DNA]</scope>
    <source>
        <strain evidence="1 2">DSM 25294</strain>
    </source>
</reference>
<keyword evidence="2" id="KW-1185">Reference proteome</keyword>
<sequence>MTIITVCTTCRNEATRGSKDGSPTGEAFLETVQAAAKDAPVKLRGVACLMGCAHGCNTAISAEGKMTYVLGRFDGTEEDAQALVEYATLYSENEKGVVPFRQWPQGVKGRFVSRVPPLD</sequence>
<dbReference type="InterPro" id="IPR012863">
    <property type="entry name" value="DUF1636"/>
</dbReference>
<gene>
    <name evidence="1" type="ORF">SAMN04488026_102535</name>
</gene>
<dbReference type="OrthoDB" id="424426at2"/>
<dbReference type="Proteomes" id="UP000199382">
    <property type="component" value="Unassembled WGS sequence"/>
</dbReference>
<name>A0A1G8X129_9RHOB</name>
<dbReference type="RefSeq" id="WP_093156652.1">
    <property type="nucleotide sequence ID" value="NZ_FNEK01000025.1"/>
</dbReference>
<protein>
    <submittedName>
        <fullName evidence="1">Predicted metal-binding protein</fullName>
    </submittedName>
</protein>
<evidence type="ECO:0000313" key="1">
    <source>
        <dbReference type="EMBL" id="SDJ84349.1"/>
    </source>
</evidence>
<dbReference type="Gene3D" id="3.40.30.10">
    <property type="entry name" value="Glutaredoxin"/>
    <property type="match status" value="1"/>
</dbReference>
<dbReference type="EMBL" id="FNEK01000025">
    <property type="protein sequence ID" value="SDJ84349.1"/>
    <property type="molecule type" value="Genomic_DNA"/>
</dbReference>
<organism evidence="1 2">
    <name type="scientific">Aliiruegeria lutimaris</name>
    <dbReference type="NCBI Taxonomy" id="571298"/>
    <lineage>
        <taxon>Bacteria</taxon>
        <taxon>Pseudomonadati</taxon>
        <taxon>Pseudomonadota</taxon>
        <taxon>Alphaproteobacteria</taxon>
        <taxon>Rhodobacterales</taxon>
        <taxon>Roseobacteraceae</taxon>
        <taxon>Aliiruegeria</taxon>
    </lineage>
</organism>
<proteinExistence type="predicted"/>
<dbReference type="CDD" id="cd02980">
    <property type="entry name" value="TRX_Fd_family"/>
    <property type="match status" value="1"/>
</dbReference>